<dbReference type="PANTHER" id="PTHR48083">
    <property type="entry name" value="MEDIUM-CHAIN SPECIFIC ACYL-COA DEHYDROGENASE, MITOCHONDRIAL-RELATED"/>
    <property type="match status" value="1"/>
</dbReference>
<evidence type="ECO:0000259" key="3">
    <source>
        <dbReference type="Pfam" id="PF02771"/>
    </source>
</evidence>
<accession>A0A2P8I2J4</accession>
<sequence length="363" mass="38230">MAPLPVADLTALAAGHADRADTDRVLSPEVVKALAAAGFGRHFTPARWGGADGTLTELLDAVSEVAEGCAATAWCASLTAGAARMGAYLPEQGQRDLWDDGPDVLVAGALIPHGRVEPTPGGWRLTGRWDVTSGVDFADWALVCATGEDDSPWFFAVPRTDFEVLDTWFPVGMRGTGSNTLVLDDVRVPAHRGFPRERMLHGRPTGSTARCHTAPLRVVSGVLFAAPAIGAVRGALADWTRDTAARTLPPDRARSTRIALARTAAAVDAADLLLRRAAGVADRGATPEEAVRNPRDCAFAVDLLVDAVERLFRAAGSRGQRGVVSRAWRDVHSLAGHVALQFDTAGAAYGDHALDRPAEGTTA</sequence>
<dbReference type="InterPro" id="IPR013786">
    <property type="entry name" value="AcylCoA_DH/ox_N"/>
</dbReference>
<dbReference type="InterPro" id="IPR037069">
    <property type="entry name" value="AcylCoA_DH/ox_N_sf"/>
</dbReference>
<dbReference type="InterPro" id="IPR050741">
    <property type="entry name" value="Acyl-CoA_dehydrogenase"/>
</dbReference>
<keyword evidence="5" id="KW-0503">Monooxygenase</keyword>
<keyword evidence="6" id="KW-1185">Reference proteome</keyword>
<dbReference type="Pfam" id="PF02771">
    <property type="entry name" value="Acyl-CoA_dh_N"/>
    <property type="match status" value="1"/>
</dbReference>
<evidence type="ECO:0000256" key="2">
    <source>
        <dbReference type="ARBA" id="ARBA00049661"/>
    </source>
</evidence>
<dbReference type="AlphaFoldDB" id="A0A2P8I2J4"/>
<dbReference type="Pfam" id="PF08028">
    <property type="entry name" value="Acyl-CoA_dh_2"/>
    <property type="match status" value="1"/>
</dbReference>
<dbReference type="RefSeq" id="WP_106618847.1">
    <property type="nucleotide sequence ID" value="NZ_PYAX01000012.1"/>
</dbReference>
<feature type="domain" description="Acyl-CoA dehydrogenase/oxidase N-terminal" evidence="3">
    <location>
        <begin position="15"/>
        <end position="81"/>
    </location>
</feature>
<name>A0A2P8I2J4_SACCR</name>
<proteinExistence type="inferred from homology"/>
<dbReference type="GO" id="GO:0005737">
    <property type="term" value="C:cytoplasm"/>
    <property type="evidence" value="ECO:0007669"/>
    <property type="project" value="TreeGrafter"/>
</dbReference>
<evidence type="ECO:0000313" key="6">
    <source>
        <dbReference type="Proteomes" id="UP000241118"/>
    </source>
</evidence>
<dbReference type="InterPro" id="IPR009100">
    <property type="entry name" value="AcylCoA_DH/oxidase_NM_dom_sf"/>
</dbReference>
<comment type="similarity">
    <text evidence="2">Belongs to the HpaH/HsaA monooxygenase family.</text>
</comment>
<dbReference type="Gene3D" id="1.20.140.10">
    <property type="entry name" value="Butyryl-CoA Dehydrogenase, subunit A, domain 3"/>
    <property type="match status" value="1"/>
</dbReference>
<gene>
    <name evidence="5" type="ORF">B0I31_112152</name>
</gene>
<dbReference type="OrthoDB" id="3402961at2"/>
<dbReference type="InterPro" id="IPR046373">
    <property type="entry name" value="Acyl-CoA_Oxase/DH_mid-dom_sf"/>
</dbReference>
<dbReference type="GO" id="GO:0033539">
    <property type="term" value="P:fatty acid beta-oxidation using acyl-CoA dehydrogenase"/>
    <property type="evidence" value="ECO:0007669"/>
    <property type="project" value="TreeGrafter"/>
</dbReference>
<dbReference type="EMBL" id="PYAX01000012">
    <property type="protein sequence ID" value="PSL52683.1"/>
    <property type="molecule type" value="Genomic_DNA"/>
</dbReference>
<organism evidence="5 6">
    <name type="scientific">Saccharothrix carnea</name>
    <dbReference type="NCBI Taxonomy" id="1280637"/>
    <lineage>
        <taxon>Bacteria</taxon>
        <taxon>Bacillati</taxon>
        <taxon>Actinomycetota</taxon>
        <taxon>Actinomycetes</taxon>
        <taxon>Pseudonocardiales</taxon>
        <taxon>Pseudonocardiaceae</taxon>
        <taxon>Saccharothrix</taxon>
    </lineage>
</organism>
<dbReference type="InterPro" id="IPR036250">
    <property type="entry name" value="AcylCo_DH-like_C"/>
</dbReference>
<dbReference type="PANTHER" id="PTHR48083:SF19">
    <property type="entry name" value="FLAVIN-DEPENDENT MONOOXYGENASE, OXYGENASE SUBUNIT HSAA"/>
    <property type="match status" value="1"/>
</dbReference>
<evidence type="ECO:0000256" key="1">
    <source>
        <dbReference type="ARBA" id="ARBA00023002"/>
    </source>
</evidence>
<evidence type="ECO:0000259" key="4">
    <source>
        <dbReference type="Pfam" id="PF08028"/>
    </source>
</evidence>
<dbReference type="InterPro" id="IPR013107">
    <property type="entry name" value="Acyl-CoA_DH_C"/>
</dbReference>
<dbReference type="Gene3D" id="2.40.110.10">
    <property type="entry name" value="Butyryl-CoA Dehydrogenase, subunit A, domain 2"/>
    <property type="match status" value="1"/>
</dbReference>
<dbReference type="Gene3D" id="1.10.540.10">
    <property type="entry name" value="Acyl-CoA dehydrogenase/oxidase, N-terminal domain"/>
    <property type="match status" value="1"/>
</dbReference>
<dbReference type="SUPFAM" id="SSF56645">
    <property type="entry name" value="Acyl-CoA dehydrogenase NM domain-like"/>
    <property type="match status" value="1"/>
</dbReference>
<dbReference type="Proteomes" id="UP000241118">
    <property type="component" value="Unassembled WGS sequence"/>
</dbReference>
<dbReference type="GO" id="GO:0016712">
    <property type="term" value="F:oxidoreductase activity, acting on paired donors, with incorporation or reduction of molecular oxygen, reduced flavin or flavoprotein as one donor, and incorporation of one atom of oxygen"/>
    <property type="evidence" value="ECO:0007669"/>
    <property type="project" value="TreeGrafter"/>
</dbReference>
<keyword evidence="1" id="KW-0560">Oxidoreductase</keyword>
<evidence type="ECO:0000313" key="5">
    <source>
        <dbReference type="EMBL" id="PSL52683.1"/>
    </source>
</evidence>
<protein>
    <submittedName>
        <fullName evidence="5">Two-component flavin-dependent monooxygenase</fullName>
    </submittedName>
</protein>
<reference evidence="5 6" key="1">
    <citation type="submission" date="2018-03" db="EMBL/GenBank/DDBJ databases">
        <title>Genomic Encyclopedia of Type Strains, Phase III (KMG-III): the genomes of soil and plant-associated and newly described type strains.</title>
        <authorList>
            <person name="Whitman W."/>
        </authorList>
    </citation>
    <scope>NUCLEOTIDE SEQUENCE [LARGE SCALE GENOMIC DNA]</scope>
    <source>
        <strain evidence="5 6">CGMCC 4.7097</strain>
    </source>
</reference>
<dbReference type="GO" id="GO:0050660">
    <property type="term" value="F:flavin adenine dinucleotide binding"/>
    <property type="evidence" value="ECO:0007669"/>
    <property type="project" value="InterPro"/>
</dbReference>
<dbReference type="GO" id="GO:0003995">
    <property type="term" value="F:acyl-CoA dehydrogenase activity"/>
    <property type="evidence" value="ECO:0007669"/>
    <property type="project" value="TreeGrafter"/>
</dbReference>
<feature type="domain" description="Acyl-CoA dehydrogenase C-terminal" evidence="4">
    <location>
        <begin position="223"/>
        <end position="341"/>
    </location>
</feature>
<dbReference type="PIRSF" id="PIRSF016578">
    <property type="entry name" value="HsaA"/>
    <property type="match status" value="1"/>
</dbReference>
<dbReference type="SUPFAM" id="SSF47203">
    <property type="entry name" value="Acyl-CoA dehydrogenase C-terminal domain-like"/>
    <property type="match status" value="1"/>
</dbReference>
<comment type="caution">
    <text evidence="5">The sequence shown here is derived from an EMBL/GenBank/DDBJ whole genome shotgun (WGS) entry which is preliminary data.</text>
</comment>